<sequence length="655" mass="73590">MAQSDKQASTSRRPRRHPFRVIESVNDNIEFSDSEEAPSFKSSVNRQQRRPPPLPQLHLTTIQPSLPEDEHSAGNLFEHQPSHEPVSKRKPSADLLAEHAEHPTKLAPSLDELEAFVNVISPSLSLPSQNQDDPLWLKQTGLPRSRQRVTYGRISVSRRSPLKQLSANLHRHNQGTVEPYESVASSEEEDVTLVDHTPQDHQTTTSTTQPDSIGEEETTVFVSPQPHEFDVKLAGTLRPPPQPHVDDEEDQSPIAFRRRPRRVANTPGSPAHSDLEEHLPIASRLRPRPNPKFSVTVQTLAQSDWSDEEDEPSAVVHRRTRSTVSTSVTAKTRAALSRSASSATPVLQDPSTGRKTSRKRRRDDILESKDDCQESEFELDDHSHEPDADAVSFAQGDDECFLSEDEDELAANEDNTSTIDTAVEESESETLKVPPLPLDEDEVRSRSNPECWAVIRVYCDALRSLSMDDWQTVCAKQDGKITRAFHAWFRRWPSVDSAVKVIIAHIPREVQDILVDRDPPSVKLAKLAKFKRISDKNKKRGVYMGLLFDKRRRLVGGYTGSSLRCLFQRCCLRDENGKAHPGSHQNAWTQRSMPLYRWLLDRPKSACELVPLGQFPAKGALPLLNSGYEARIPEFPKVASFPGFGCGLRRLLASD</sequence>
<dbReference type="EMBL" id="JAPDRK010000006">
    <property type="protein sequence ID" value="KAJ9611066.1"/>
    <property type="molecule type" value="Genomic_DNA"/>
</dbReference>
<proteinExistence type="predicted"/>
<feature type="compositionally biased region" description="Polar residues" evidence="1">
    <location>
        <begin position="293"/>
        <end position="304"/>
    </location>
</feature>
<keyword evidence="3" id="KW-1185">Reference proteome</keyword>
<dbReference type="Proteomes" id="UP001172673">
    <property type="component" value="Unassembled WGS sequence"/>
</dbReference>
<feature type="region of interest" description="Disordered" evidence="1">
    <location>
        <begin position="408"/>
        <end position="432"/>
    </location>
</feature>
<feature type="region of interest" description="Disordered" evidence="1">
    <location>
        <begin position="124"/>
        <end position="389"/>
    </location>
</feature>
<evidence type="ECO:0000313" key="2">
    <source>
        <dbReference type="EMBL" id="KAJ9611066.1"/>
    </source>
</evidence>
<feature type="compositionally biased region" description="Polar residues" evidence="1">
    <location>
        <begin position="1"/>
        <end position="11"/>
    </location>
</feature>
<organism evidence="2 3">
    <name type="scientific">Cladophialophora chaetospira</name>
    <dbReference type="NCBI Taxonomy" id="386627"/>
    <lineage>
        <taxon>Eukaryota</taxon>
        <taxon>Fungi</taxon>
        <taxon>Dikarya</taxon>
        <taxon>Ascomycota</taxon>
        <taxon>Pezizomycotina</taxon>
        <taxon>Eurotiomycetes</taxon>
        <taxon>Chaetothyriomycetidae</taxon>
        <taxon>Chaetothyriales</taxon>
        <taxon>Herpotrichiellaceae</taxon>
        <taxon>Cladophialophora</taxon>
    </lineage>
</organism>
<feature type="compositionally biased region" description="Low complexity" evidence="1">
    <location>
        <begin position="200"/>
        <end position="212"/>
    </location>
</feature>
<feature type="compositionally biased region" description="Basic and acidic residues" evidence="1">
    <location>
        <begin position="362"/>
        <end position="372"/>
    </location>
</feature>
<protein>
    <submittedName>
        <fullName evidence="2">Uncharacterized protein</fullName>
    </submittedName>
</protein>
<name>A0AA38XCR9_9EURO</name>
<comment type="caution">
    <text evidence="2">The sequence shown here is derived from an EMBL/GenBank/DDBJ whole genome shotgun (WGS) entry which is preliminary data.</text>
</comment>
<gene>
    <name evidence="2" type="ORF">H2200_004249</name>
</gene>
<accession>A0AA38XCR9</accession>
<evidence type="ECO:0000256" key="1">
    <source>
        <dbReference type="SAM" id="MobiDB-lite"/>
    </source>
</evidence>
<dbReference type="AlphaFoldDB" id="A0AA38XCR9"/>
<reference evidence="2" key="1">
    <citation type="submission" date="2022-10" db="EMBL/GenBank/DDBJ databases">
        <title>Culturing micro-colonial fungi from biological soil crusts in the Mojave desert and describing Neophaeococcomyces mojavensis, and introducing the new genera and species Taxawa tesnikishii.</title>
        <authorList>
            <person name="Kurbessoian T."/>
            <person name="Stajich J.E."/>
        </authorList>
    </citation>
    <scope>NUCLEOTIDE SEQUENCE</scope>
    <source>
        <strain evidence="2">TK_41</strain>
    </source>
</reference>
<evidence type="ECO:0000313" key="3">
    <source>
        <dbReference type="Proteomes" id="UP001172673"/>
    </source>
</evidence>
<feature type="compositionally biased region" description="Low complexity" evidence="1">
    <location>
        <begin position="322"/>
        <end position="343"/>
    </location>
</feature>
<feature type="region of interest" description="Disordered" evidence="1">
    <location>
        <begin position="1"/>
        <end position="93"/>
    </location>
</feature>